<dbReference type="NCBIfam" id="NF008278">
    <property type="entry name" value="PRK11056.1"/>
    <property type="match status" value="1"/>
</dbReference>
<keyword evidence="1" id="KW-1133">Transmembrane helix</keyword>
<gene>
    <name evidence="2" type="ORF">JJB97_15540</name>
</gene>
<organism evidence="2 3">
    <name type="scientific">Tenebrionibacter intestinalis</name>
    <dbReference type="NCBI Taxonomy" id="2799638"/>
    <lineage>
        <taxon>Bacteria</taxon>
        <taxon>Pseudomonadati</taxon>
        <taxon>Pseudomonadota</taxon>
        <taxon>Gammaproteobacteria</taxon>
        <taxon>Enterobacterales</taxon>
        <taxon>Enterobacteriaceae</taxon>
        <taxon>Tenebrionibacter/Tenebrionicola group</taxon>
        <taxon>Tenebrionibacter</taxon>
    </lineage>
</organism>
<feature type="transmembrane region" description="Helical" evidence="1">
    <location>
        <begin position="35"/>
        <end position="51"/>
    </location>
</feature>
<dbReference type="RefSeq" id="WP_238714941.1">
    <property type="nucleotide sequence ID" value="NZ_JAEPBH010000050.1"/>
</dbReference>
<name>A0A8K0XYT2_9ENTR</name>
<dbReference type="EMBL" id="JAEPBH010000050">
    <property type="protein sequence ID" value="MBK4716717.1"/>
    <property type="molecule type" value="Genomic_DNA"/>
</dbReference>
<proteinExistence type="predicted"/>
<feature type="transmembrane region" description="Helical" evidence="1">
    <location>
        <begin position="89"/>
        <end position="108"/>
    </location>
</feature>
<protein>
    <submittedName>
        <fullName evidence="2">YijD family membrane protein</fullName>
    </submittedName>
</protein>
<keyword evidence="1" id="KW-0472">Membrane</keyword>
<evidence type="ECO:0000256" key="1">
    <source>
        <dbReference type="SAM" id="Phobius"/>
    </source>
</evidence>
<sequence length="117" mass="12695">MKETVQEKGTLLLALIAGLSINGTFGALFSSVVPFSIFPIISLALAVWCLHQRYQSRTMPQGLPGIAAACFVLGLLAYSAVIRVEYPEIGSNFLPSVLSVIMVFWIGYKIRSQQTSA</sequence>
<reference evidence="2" key="1">
    <citation type="submission" date="2021-01" db="EMBL/GenBank/DDBJ databases">
        <title>Intestinitalea alba gen. nov., sp. nov., a novel genus of the family Enterobacteriaceae, isolated from the gut of the plastic-eating mealworm Tenebrio molitor L.</title>
        <authorList>
            <person name="Yang Y."/>
        </authorList>
    </citation>
    <scope>NUCLEOTIDE SEQUENCE</scope>
    <source>
        <strain evidence="2">BIT-L3</strain>
    </source>
</reference>
<keyword evidence="3" id="KW-1185">Reference proteome</keyword>
<dbReference type="Proteomes" id="UP000659047">
    <property type="component" value="Unassembled WGS sequence"/>
</dbReference>
<dbReference type="Pfam" id="PF07226">
    <property type="entry name" value="DUF1422"/>
    <property type="match status" value="1"/>
</dbReference>
<keyword evidence="1" id="KW-0812">Transmembrane</keyword>
<comment type="caution">
    <text evidence="2">The sequence shown here is derived from an EMBL/GenBank/DDBJ whole genome shotgun (WGS) entry which is preliminary data.</text>
</comment>
<evidence type="ECO:0000313" key="3">
    <source>
        <dbReference type="Proteomes" id="UP000659047"/>
    </source>
</evidence>
<accession>A0A8K0XYT2</accession>
<dbReference type="AlphaFoldDB" id="A0A8K0XYT2"/>
<feature type="transmembrane region" description="Helical" evidence="1">
    <location>
        <begin position="12"/>
        <end position="29"/>
    </location>
</feature>
<feature type="transmembrane region" description="Helical" evidence="1">
    <location>
        <begin position="63"/>
        <end position="83"/>
    </location>
</feature>
<dbReference type="InterPro" id="IPR009867">
    <property type="entry name" value="DUF1422"/>
</dbReference>
<evidence type="ECO:0000313" key="2">
    <source>
        <dbReference type="EMBL" id="MBK4716717.1"/>
    </source>
</evidence>